<feature type="non-terminal residue" evidence="1">
    <location>
        <position position="43"/>
    </location>
</feature>
<name>A0A383ACJ7_9ZZZZ</name>
<gene>
    <name evidence="1" type="ORF">METZ01_LOCUS458460</name>
</gene>
<reference evidence="1" key="1">
    <citation type="submission" date="2018-05" db="EMBL/GenBank/DDBJ databases">
        <authorList>
            <person name="Lanie J.A."/>
            <person name="Ng W.-L."/>
            <person name="Kazmierczak K.M."/>
            <person name="Andrzejewski T.M."/>
            <person name="Davidsen T.M."/>
            <person name="Wayne K.J."/>
            <person name="Tettelin H."/>
            <person name="Glass J.I."/>
            <person name="Rusch D."/>
            <person name="Podicherti R."/>
            <person name="Tsui H.-C.T."/>
            <person name="Winkler M.E."/>
        </authorList>
    </citation>
    <scope>NUCLEOTIDE SEQUENCE</scope>
</reference>
<dbReference type="EMBL" id="UINC01191129">
    <property type="protein sequence ID" value="SVE05606.1"/>
    <property type="molecule type" value="Genomic_DNA"/>
</dbReference>
<evidence type="ECO:0000313" key="1">
    <source>
        <dbReference type="EMBL" id="SVE05606.1"/>
    </source>
</evidence>
<protein>
    <submittedName>
        <fullName evidence="1">Uncharacterized protein</fullName>
    </submittedName>
</protein>
<dbReference type="AlphaFoldDB" id="A0A383ACJ7"/>
<organism evidence="1">
    <name type="scientific">marine metagenome</name>
    <dbReference type="NCBI Taxonomy" id="408172"/>
    <lineage>
        <taxon>unclassified sequences</taxon>
        <taxon>metagenomes</taxon>
        <taxon>ecological metagenomes</taxon>
    </lineage>
</organism>
<accession>A0A383ACJ7</accession>
<sequence length="43" mass="4977">MVSKVLASAVIKTAIKPKMSLMERWENQSPSNLRKRSLESMNW</sequence>
<proteinExistence type="predicted"/>